<dbReference type="SUPFAM" id="SSF48403">
    <property type="entry name" value="Ankyrin repeat"/>
    <property type="match status" value="1"/>
</dbReference>
<organism evidence="4">
    <name type="scientific">Thelazia callipaeda</name>
    <name type="common">Oriental eyeworm</name>
    <name type="synonym">Parasitic nematode</name>
    <dbReference type="NCBI Taxonomy" id="103827"/>
    <lineage>
        <taxon>Eukaryota</taxon>
        <taxon>Metazoa</taxon>
        <taxon>Ecdysozoa</taxon>
        <taxon>Nematoda</taxon>
        <taxon>Chromadorea</taxon>
        <taxon>Rhabditida</taxon>
        <taxon>Spirurina</taxon>
        <taxon>Spiruromorpha</taxon>
        <taxon>Thelazioidea</taxon>
        <taxon>Thelaziidae</taxon>
        <taxon>Thelazia</taxon>
    </lineage>
</organism>
<keyword evidence="1" id="KW-0040">ANK repeat</keyword>
<feature type="repeat" description="ANK" evidence="1">
    <location>
        <begin position="216"/>
        <end position="248"/>
    </location>
</feature>
<dbReference type="STRING" id="103827.A0A0N5CRA5"/>
<dbReference type="Gene3D" id="1.25.40.20">
    <property type="entry name" value="Ankyrin repeat-containing domain"/>
    <property type="match status" value="1"/>
</dbReference>
<dbReference type="InterPro" id="IPR036770">
    <property type="entry name" value="Ankyrin_rpt-contain_sf"/>
</dbReference>
<dbReference type="WBParaSite" id="TCLT_0000275501-mRNA-1">
    <property type="protein sequence ID" value="TCLT_0000275501-mRNA-1"/>
    <property type="gene ID" value="TCLT_0000275501"/>
</dbReference>
<dbReference type="Proteomes" id="UP000276776">
    <property type="component" value="Unassembled WGS sequence"/>
</dbReference>
<reference evidence="4" key="1">
    <citation type="submission" date="2017-02" db="UniProtKB">
        <authorList>
            <consortium name="WormBaseParasite"/>
        </authorList>
    </citation>
    <scope>IDENTIFICATION</scope>
</reference>
<dbReference type="PROSITE" id="PS50088">
    <property type="entry name" value="ANK_REPEAT"/>
    <property type="match status" value="1"/>
</dbReference>
<dbReference type="AlphaFoldDB" id="A0A0N5CRA5"/>
<sequence>MKQGDRVRIANYDCSFYERLNSYNKLTWSPRMAMYIGKIGIIREITVESVQVTFFSWGPAEATTTISSNSSTHKDKKVFSETIRNTLVEATYSWHPKVVLSAQTICMLDGDRAILIRDKVYYLSSQNLSFLMRDRNLPTHLVNINRTPARVVFGTNAVEQNSNNIVEALKYWAETGDDQKFRLALHYDPDSVTNFAFKLLIILLFYYICMKNAVIDGQTPLMIAVDLGLWTATAALICMGAETKVSDPHGNGLYHIAAKRSIFYYLICLLN</sequence>
<evidence type="ECO:0000313" key="2">
    <source>
        <dbReference type="EMBL" id="VDM98879.1"/>
    </source>
</evidence>
<keyword evidence="3" id="KW-1185">Reference proteome</keyword>
<dbReference type="EMBL" id="UYYF01000678">
    <property type="protein sequence ID" value="VDM98879.1"/>
    <property type="molecule type" value="Genomic_DNA"/>
</dbReference>
<reference evidence="2 3" key="2">
    <citation type="submission" date="2018-11" db="EMBL/GenBank/DDBJ databases">
        <authorList>
            <consortium name="Pathogen Informatics"/>
        </authorList>
    </citation>
    <scope>NUCLEOTIDE SEQUENCE [LARGE SCALE GENOMIC DNA]</scope>
</reference>
<protein>
    <submittedName>
        <fullName evidence="4">ANK_REP_REGION domain-containing protein</fullName>
    </submittedName>
</protein>
<proteinExistence type="predicted"/>
<accession>A0A0N5CRA5</accession>
<gene>
    <name evidence="2" type="ORF">TCLT_LOCUS2756</name>
</gene>
<evidence type="ECO:0000313" key="4">
    <source>
        <dbReference type="WBParaSite" id="TCLT_0000275501-mRNA-1"/>
    </source>
</evidence>
<evidence type="ECO:0000313" key="3">
    <source>
        <dbReference type="Proteomes" id="UP000276776"/>
    </source>
</evidence>
<evidence type="ECO:0000256" key="1">
    <source>
        <dbReference type="PROSITE-ProRule" id="PRU00023"/>
    </source>
</evidence>
<name>A0A0N5CRA5_THECL</name>
<dbReference type="InterPro" id="IPR002110">
    <property type="entry name" value="Ankyrin_rpt"/>
</dbReference>
<dbReference type="OrthoDB" id="5820201at2759"/>